<dbReference type="KEGG" id="soh:D1869_03515"/>
<reference evidence="2 3" key="1">
    <citation type="submission" date="2019-10" db="EMBL/GenBank/DDBJ databases">
        <title>Genome Sequences from Six Type Strain Members of the Archaeal Family Sulfolobaceae: Acidianus ambivalens, Acidianus infernus, Metallosphaera prunae, Stygiolobus azoricus, Sulfolobus metallicus, and Sulfurisphaera ohwakuensis.</title>
        <authorList>
            <person name="Counts J.A."/>
            <person name="Kelly R.M."/>
        </authorList>
    </citation>
    <scope>NUCLEOTIDE SEQUENCE [LARGE SCALE GENOMIC DNA]</scope>
    <source>
        <strain evidence="2 3">TA-1</strain>
    </source>
</reference>
<dbReference type="EMBL" id="JACHFY010000027">
    <property type="protein sequence ID" value="MBB5254860.1"/>
    <property type="molecule type" value="Genomic_DNA"/>
</dbReference>
<proteinExistence type="predicted"/>
<gene>
    <name evidence="2" type="ORF">D1869_03515</name>
    <name evidence="1" type="ORF">HNQ62_002634</name>
</gene>
<dbReference type="Proteomes" id="UP000582213">
    <property type="component" value="Unassembled WGS sequence"/>
</dbReference>
<protein>
    <submittedName>
        <fullName evidence="2">Uncharacterized protein</fullName>
    </submittedName>
</protein>
<accession>A0A650CET9</accession>
<evidence type="ECO:0000313" key="4">
    <source>
        <dbReference type="Proteomes" id="UP000582213"/>
    </source>
</evidence>
<reference evidence="1 4" key="2">
    <citation type="submission" date="2020-08" db="EMBL/GenBank/DDBJ databases">
        <title>Genomic Encyclopedia of Type Strains, Phase IV (KMG-IV): sequencing the most valuable type-strain genomes for metagenomic binning, comparative biology and taxonomic classification.</title>
        <authorList>
            <person name="Goeker M."/>
        </authorList>
    </citation>
    <scope>NUCLEOTIDE SEQUENCE [LARGE SCALE GENOMIC DNA]</scope>
    <source>
        <strain evidence="1 4">DSM 12421</strain>
    </source>
</reference>
<dbReference type="RefSeq" id="WP_156013929.1">
    <property type="nucleotide sequence ID" value="NZ_CP045484.1"/>
</dbReference>
<dbReference type="AlphaFoldDB" id="A0A650CET9"/>
<name>A0A650CET9_SULOH</name>
<dbReference type="Proteomes" id="UP000427373">
    <property type="component" value="Chromosome"/>
</dbReference>
<organism evidence="2 3">
    <name type="scientific">Sulfurisphaera ohwakuensis</name>
    <dbReference type="NCBI Taxonomy" id="69656"/>
    <lineage>
        <taxon>Archaea</taxon>
        <taxon>Thermoproteota</taxon>
        <taxon>Thermoprotei</taxon>
        <taxon>Sulfolobales</taxon>
        <taxon>Sulfolobaceae</taxon>
        <taxon>Sulfurisphaera</taxon>
    </lineage>
</organism>
<dbReference type="EMBL" id="CP045484">
    <property type="protein sequence ID" value="QGR16371.1"/>
    <property type="molecule type" value="Genomic_DNA"/>
</dbReference>
<dbReference type="GeneID" id="42800283"/>
<evidence type="ECO:0000313" key="2">
    <source>
        <dbReference type="EMBL" id="QGR16371.1"/>
    </source>
</evidence>
<sequence>MNSTVKIIHNVKTISGIIPESAYISTTSWFYWFNYTRNPLSNNCYNVTINANVEGLRAKGFVVEDTSSNNISLISGLIDMSYNSSIITAEISNNEVTMYINNSDPITFDPIIKCYTYYFIWGVTRLVVIKNAVPTSELEYETNLISEISTYVEGISGIISVAASLPGIIVFAVSFYTSQFSTQLSGFISEYGTWPETTLYDIVGAS</sequence>
<keyword evidence="3" id="KW-1185">Reference proteome</keyword>
<evidence type="ECO:0000313" key="1">
    <source>
        <dbReference type="EMBL" id="MBB5254860.1"/>
    </source>
</evidence>
<evidence type="ECO:0000313" key="3">
    <source>
        <dbReference type="Proteomes" id="UP000427373"/>
    </source>
</evidence>